<organism evidence="1 2">
    <name type="scientific">Carpinus fangiana</name>
    <dbReference type="NCBI Taxonomy" id="176857"/>
    <lineage>
        <taxon>Eukaryota</taxon>
        <taxon>Viridiplantae</taxon>
        <taxon>Streptophyta</taxon>
        <taxon>Embryophyta</taxon>
        <taxon>Tracheophyta</taxon>
        <taxon>Spermatophyta</taxon>
        <taxon>Magnoliopsida</taxon>
        <taxon>eudicotyledons</taxon>
        <taxon>Gunneridae</taxon>
        <taxon>Pentapetalae</taxon>
        <taxon>rosids</taxon>
        <taxon>fabids</taxon>
        <taxon>Fagales</taxon>
        <taxon>Betulaceae</taxon>
        <taxon>Carpinus</taxon>
    </lineage>
</organism>
<sequence length="103" mass="12045">MIIVVKYTEIFRQAYISVFYYEIERMEDMEIKESEAKGVKSGRDTYRVNQCKGSHQSFMKTDGNAMKLEILEVKGSHQSLMKMDGKAIKLEILEVYGCLLFFR</sequence>
<evidence type="ECO:0000313" key="1">
    <source>
        <dbReference type="EMBL" id="KAE8125496.1"/>
    </source>
</evidence>
<name>A0A5N6RSR8_9ROSI</name>
<reference evidence="1 2" key="1">
    <citation type="submission" date="2019-06" db="EMBL/GenBank/DDBJ databases">
        <title>A chromosomal-level reference genome of Carpinus fangiana (Coryloideae, Betulaceae).</title>
        <authorList>
            <person name="Yang X."/>
            <person name="Wang Z."/>
            <person name="Zhang L."/>
            <person name="Hao G."/>
            <person name="Liu J."/>
            <person name="Yang Y."/>
        </authorList>
    </citation>
    <scope>NUCLEOTIDE SEQUENCE [LARGE SCALE GENOMIC DNA]</scope>
    <source>
        <strain evidence="1">Cfa_2016G</strain>
        <tissue evidence="1">Leaf</tissue>
    </source>
</reference>
<dbReference type="EMBL" id="CM017328">
    <property type="protein sequence ID" value="KAE8125496.1"/>
    <property type="molecule type" value="Genomic_DNA"/>
</dbReference>
<dbReference type="AlphaFoldDB" id="A0A5N6RSR8"/>
<gene>
    <name evidence="1" type="ORF">FH972_020297</name>
</gene>
<dbReference type="Proteomes" id="UP000327013">
    <property type="component" value="Chromosome 8"/>
</dbReference>
<evidence type="ECO:0000313" key="2">
    <source>
        <dbReference type="Proteomes" id="UP000327013"/>
    </source>
</evidence>
<accession>A0A5N6RSR8</accession>
<keyword evidence="2" id="KW-1185">Reference proteome</keyword>
<protein>
    <submittedName>
        <fullName evidence="1">Uncharacterized protein</fullName>
    </submittedName>
</protein>
<proteinExistence type="predicted"/>